<accession>A0ABY3C4S5</accession>
<organism evidence="1 2">
    <name type="scientific">Candidatus Methylobacter oryzae</name>
    <dbReference type="NCBI Taxonomy" id="2497749"/>
    <lineage>
        <taxon>Bacteria</taxon>
        <taxon>Pseudomonadati</taxon>
        <taxon>Pseudomonadota</taxon>
        <taxon>Gammaproteobacteria</taxon>
        <taxon>Methylococcales</taxon>
        <taxon>Methylococcaceae</taxon>
        <taxon>Methylobacter</taxon>
    </lineage>
</organism>
<keyword evidence="2" id="KW-1185">Reference proteome</keyword>
<dbReference type="EMBL" id="RYFG02000121">
    <property type="protein sequence ID" value="TRW89740.1"/>
    <property type="molecule type" value="Genomic_DNA"/>
</dbReference>
<protein>
    <submittedName>
        <fullName evidence="1">Uncharacterized protein</fullName>
    </submittedName>
</protein>
<evidence type="ECO:0000313" key="2">
    <source>
        <dbReference type="Proteomes" id="UP000733744"/>
    </source>
</evidence>
<proteinExistence type="predicted"/>
<name>A0ABY3C4S5_9GAMM</name>
<sequence length="197" mass="21801">MYLHKASTEITIGSKFVFTDFPSLMNKHLIKFPGVSKLEDMATALILKGFSFPEMENYIRSVCRWGNFAGVGGRVIKNNTRKQIQNAFVDAYAHLNTSSPNVSAALSSLNQLHGLGTPSFASKHLRFLNPDICPVYDSILTDKLPYSFSPTGYSEFSVDCQEIARLLNAAKIANPARTTQSWLAADVEAAMFACFYL</sequence>
<gene>
    <name evidence="1" type="ORF">EKO24_022090</name>
</gene>
<reference evidence="1 2" key="1">
    <citation type="journal article" date="2019" name="Antonie Van Leeuwenhoek">
        <title>Description of 'Ca. Methylobacter oryzae' KRF1, a novel species from the environmentally important Methylobacter clade 2.</title>
        <authorList>
            <person name="Khatri K."/>
            <person name="Mohite J.A."/>
            <person name="Pandit P.S."/>
            <person name="Bahulikar R."/>
            <person name="Rahalkar M.C."/>
        </authorList>
    </citation>
    <scope>NUCLEOTIDE SEQUENCE [LARGE SCALE GENOMIC DNA]</scope>
    <source>
        <strain evidence="1 2">KRF1</strain>
    </source>
</reference>
<dbReference type="Proteomes" id="UP000733744">
    <property type="component" value="Unassembled WGS sequence"/>
</dbReference>
<comment type="caution">
    <text evidence="1">The sequence shown here is derived from an EMBL/GenBank/DDBJ whole genome shotgun (WGS) entry which is preliminary data.</text>
</comment>
<evidence type="ECO:0000313" key="1">
    <source>
        <dbReference type="EMBL" id="TRW89740.1"/>
    </source>
</evidence>